<reference evidence="5" key="1">
    <citation type="submission" date="2012-12" db="EMBL/GenBank/DDBJ databases">
        <authorList>
            <person name="Hellsten U."/>
            <person name="Grimwood J."/>
            <person name="Chapman J.A."/>
            <person name="Shapiro H."/>
            <person name="Aerts A."/>
            <person name="Otillar R.P."/>
            <person name="Terry A.Y."/>
            <person name="Boore J.L."/>
            <person name="Simakov O."/>
            <person name="Marletaz F."/>
            <person name="Cho S.-J."/>
            <person name="Edsinger-Gonzales E."/>
            <person name="Havlak P."/>
            <person name="Kuo D.-H."/>
            <person name="Larsson T."/>
            <person name="Lv J."/>
            <person name="Arendt D."/>
            <person name="Savage R."/>
            <person name="Osoegawa K."/>
            <person name="de Jong P."/>
            <person name="Lindberg D.R."/>
            <person name="Seaver E.C."/>
            <person name="Weisblat D.A."/>
            <person name="Putnam N.H."/>
            <person name="Grigoriev I.V."/>
            <person name="Rokhsar D.S."/>
        </authorList>
    </citation>
    <scope>NUCLEOTIDE SEQUENCE</scope>
    <source>
        <strain evidence="5">I ESC-2004</strain>
    </source>
</reference>
<evidence type="ECO:0000313" key="5">
    <source>
        <dbReference type="Proteomes" id="UP000014760"/>
    </source>
</evidence>
<feature type="transmembrane region" description="Helical" evidence="2">
    <location>
        <begin position="509"/>
        <end position="531"/>
    </location>
</feature>
<evidence type="ECO:0000256" key="1">
    <source>
        <dbReference type="SAM" id="MobiDB-lite"/>
    </source>
</evidence>
<evidence type="ECO:0000313" key="4">
    <source>
        <dbReference type="EnsemblMetazoa" id="CapteP186891"/>
    </source>
</evidence>
<sequence>MDDVGSNETYLNYRLSACRPSYCPPQFVETPKPPSPNMSRQRLRGGKSIEVTPISDSSESGRRNPSPADTRSGLKYGVPAMFRQSHESGQQTRTYTDYLRPQREEENMEDIRQQLHYSQRQDPSLSHLWAWFLQTIVTTIIYPVAWIFKKDTEQEEMVASSLSEESGDEGDDDDDDDEPQQPRMGFMASLLNQVICVFSFVFISLPLESRILSETVLSGSLDLTDDDDDDQKKNVLEESSFCEEIPEWMFWGMSSILITLPSAIWQTLTFVFKSDQDVTDMDDGYDEVDQIRIKSSERTWMQSVLFVLYSVFIGFPLVLANSAQNAIGFSKVDDAEVEMETKESVFKKMITGLLLLPYLLIFTVPTGMGRFALRMMKGSSEEGEEEEEVVMVTEETEAEISDIEEERDVLVGSEVYADRVACMRWLLNAVNGILVVASFVLVTLPTGFGLYAWSFFAEPENENSEYSDNEQSEYSDNEDEKSEAVMEGKSTSEASLLQQIANFIVYLPYYLFISLPTQTVCGLSSVAVILFNALTKAVSRGWDLWWDVVIWVVTQPYYAARALIGVKDEMIDQVEETVKVRRRSTRSSMAAKTLAAGVLADSQKVEGAVLLEESDSGIDSSDEVDAVKSGGDKRCQSLLQKVCFFFI</sequence>
<dbReference type="AlphaFoldDB" id="R7TFK3"/>
<feature type="compositionally biased region" description="Acidic residues" evidence="1">
    <location>
        <begin position="463"/>
        <end position="481"/>
    </location>
</feature>
<keyword evidence="2" id="KW-0812">Transmembrane</keyword>
<reference evidence="3 5" key="2">
    <citation type="journal article" date="2013" name="Nature">
        <title>Insights into bilaterian evolution from three spiralian genomes.</title>
        <authorList>
            <person name="Simakov O."/>
            <person name="Marletaz F."/>
            <person name="Cho S.J."/>
            <person name="Edsinger-Gonzales E."/>
            <person name="Havlak P."/>
            <person name="Hellsten U."/>
            <person name="Kuo D.H."/>
            <person name="Larsson T."/>
            <person name="Lv J."/>
            <person name="Arendt D."/>
            <person name="Savage R."/>
            <person name="Osoegawa K."/>
            <person name="de Jong P."/>
            <person name="Grimwood J."/>
            <person name="Chapman J.A."/>
            <person name="Shapiro H."/>
            <person name="Aerts A."/>
            <person name="Otillar R.P."/>
            <person name="Terry A.Y."/>
            <person name="Boore J.L."/>
            <person name="Grigoriev I.V."/>
            <person name="Lindberg D.R."/>
            <person name="Seaver E.C."/>
            <person name="Weisblat D.A."/>
            <person name="Putnam N.H."/>
            <person name="Rokhsar D.S."/>
        </authorList>
    </citation>
    <scope>NUCLEOTIDE SEQUENCE</scope>
    <source>
        <strain evidence="3 5">I ESC-2004</strain>
    </source>
</reference>
<feature type="transmembrane region" description="Helical" evidence="2">
    <location>
        <begin position="190"/>
        <end position="207"/>
    </location>
</feature>
<feature type="transmembrane region" description="Helical" evidence="2">
    <location>
        <begin position="128"/>
        <end position="148"/>
    </location>
</feature>
<name>R7TFK3_CAPTE</name>
<dbReference type="Proteomes" id="UP000014760">
    <property type="component" value="Unassembled WGS sequence"/>
</dbReference>
<keyword evidence="5" id="KW-1185">Reference proteome</keyword>
<protein>
    <submittedName>
        <fullName evidence="3 4">Uncharacterized protein</fullName>
    </submittedName>
</protein>
<feature type="region of interest" description="Disordered" evidence="1">
    <location>
        <begin position="19"/>
        <end position="73"/>
    </location>
</feature>
<feature type="transmembrane region" description="Helical" evidence="2">
    <location>
        <begin position="300"/>
        <end position="320"/>
    </location>
</feature>
<organism evidence="3">
    <name type="scientific">Capitella teleta</name>
    <name type="common">Polychaete worm</name>
    <dbReference type="NCBI Taxonomy" id="283909"/>
    <lineage>
        <taxon>Eukaryota</taxon>
        <taxon>Metazoa</taxon>
        <taxon>Spiralia</taxon>
        <taxon>Lophotrochozoa</taxon>
        <taxon>Annelida</taxon>
        <taxon>Polychaeta</taxon>
        <taxon>Sedentaria</taxon>
        <taxon>Scolecida</taxon>
        <taxon>Capitellidae</taxon>
        <taxon>Capitella</taxon>
    </lineage>
</organism>
<accession>R7TFK3</accession>
<dbReference type="EMBL" id="AMQN01002790">
    <property type="status" value="NOT_ANNOTATED_CDS"/>
    <property type="molecule type" value="Genomic_DNA"/>
</dbReference>
<gene>
    <name evidence="3" type="ORF">CAPTEDRAFT_186891</name>
</gene>
<evidence type="ECO:0000256" key="2">
    <source>
        <dbReference type="SAM" id="Phobius"/>
    </source>
</evidence>
<dbReference type="EMBL" id="AMQN01002792">
    <property type="status" value="NOT_ANNOTATED_CDS"/>
    <property type="molecule type" value="Genomic_DNA"/>
</dbReference>
<feature type="transmembrane region" description="Helical" evidence="2">
    <location>
        <begin position="433"/>
        <end position="456"/>
    </location>
</feature>
<reference evidence="4" key="3">
    <citation type="submission" date="2015-06" db="UniProtKB">
        <authorList>
            <consortium name="EnsemblMetazoa"/>
        </authorList>
    </citation>
    <scope>IDENTIFICATION</scope>
</reference>
<dbReference type="EMBL" id="KB310082">
    <property type="protein sequence ID" value="ELT92529.1"/>
    <property type="molecule type" value="Genomic_DNA"/>
</dbReference>
<feature type="compositionally biased region" description="Acidic residues" evidence="1">
    <location>
        <begin position="165"/>
        <end position="179"/>
    </location>
</feature>
<keyword evidence="2" id="KW-0472">Membrane</keyword>
<feature type="transmembrane region" description="Helical" evidence="2">
    <location>
        <begin position="349"/>
        <end position="373"/>
    </location>
</feature>
<dbReference type="EMBL" id="AMQN01002791">
    <property type="status" value="NOT_ANNOTATED_CDS"/>
    <property type="molecule type" value="Genomic_DNA"/>
</dbReference>
<dbReference type="EnsemblMetazoa" id="CapteT186891">
    <property type="protein sequence ID" value="CapteP186891"/>
    <property type="gene ID" value="CapteG186891"/>
</dbReference>
<proteinExistence type="predicted"/>
<keyword evidence="2" id="KW-1133">Transmembrane helix</keyword>
<feature type="region of interest" description="Disordered" evidence="1">
    <location>
        <begin position="463"/>
        <end position="486"/>
    </location>
</feature>
<evidence type="ECO:0000313" key="3">
    <source>
        <dbReference type="EMBL" id="ELT92529.1"/>
    </source>
</evidence>
<dbReference type="HOGENOM" id="CLU_423502_0_0_1"/>
<feature type="region of interest" description="Disordered" evidence="1">
    <location>
        <begin position="157"/>
        <end position="183"/>
    </location>
</feature>